<proteinExistence type="predicted"/>
<feature type="domain" description="Response regulatory" evidence="4">
    <location>
        <begin position="6"/>
        <end position="121"/>
    </location>
</feature>
<accession>A0ABY5IS24</accession>
<dbReference type="CDD" id="cd17574">
    <property type="entry name" value="REC_OmpR"/>
    <property type="match status" value="1"/>
</dbReference>
<keyword evidence="1 3" id="KW-0597">Phosphoprotein</keyword>
<evidence type="ECO:0000313" key="5">
    <source>
        <dbReference type="EMBL" id="UUC45449.1"/>
    </source>
</evidence>
<dbReference type="Pfam" id="PF00072">
    <property type="entry name" value="Response_reg"/>
    <property type="match status" value="1"/>
</dbReference>
<keyword evidence="6" id="KW-1185">Reference proteome</keyword>
<dbReference type="InterPro" id="IPR011006">
    <property type="entry name" value="CheY-like_superfamily"/>
</dbReference>
<evidence type="ECO:0000313" key="6">
    <source>
        <dbReference type="Proteomes" id="UP001059844"/>
    </source>
</evidence>
<dbReference type="InterPro" id="IPR001789">
    <property type="entry name" value="Sig_transdc_resp-reg_receiver"/>
</dbReference>
<evidence type="ECO:0000256" key="1">
    <source>
        <dbReference type="ARBA" id="ARBA00022553"/>
    </source>
</evidence>
<gene>
    <name evidence="5" type="ORF">NOX80_17730</name>
</gene>
<dbReference type="RefSeq" id="WP_256551144.1">
    <property type="nucleotide sequence ID" value="NZ_CP101751.1"/>
</dbReference>
<dbReference type="InterPro" id="IPR050595">
    <property type="entry name" value="Bact_response_regulator"/>
</dbReference>
<dbReference type="SUPFAM" id="SSF52172">
    <property type="entry name" value="CheY-like"/>
    <property type="match status" value="1"/>
</dbReference>
<reference evidence="5" key="1">
    <citation type="submission" date="2022-07" db="EMBL/GenBank/DDBJ databases">
        <title>Isolation, identification, and degradation of a PFOSA degrading strain from sewage treatment plant.</title>
        <authorList>
            <person name="Zhang L."/>
            <person name="Huo Y."/>
        </authorList>
    </citation>
    <scope>NUCLEOTIDE SEQUENCE</scope>
    <source>
        <strain evidence="5">C1</strain>
    </source>
</reference>
<feature type="modified residue" description="4-aspartylphosphate" evidence="3">
    <location>
        <position position="55"/>
    </location>
</feature>
<dbReference type="Proteomes" id="UP001059844">
    <property type="component" value="Chromosome"/>
</dbReference>
<dbReference type="PANTHER" id="PTHR44591">
    <property type="entry name" value="STRESS RESPONSE REGULATOR PROTEIN 1"/>
    <property type="match status" value="1"/>
</dbReference>
<dbReference type="PANTHER" id="PTHR44591:SF14">
    <property type="entry name" value="PROTEIN PILG"/>
    <property type="match status" value="1"/>
</dbReference>
<protein>
    <submittedName>
        <fullName evidence="5">Response regulator</fullName>
    </submittedName>
</protein>
<organism evidence="5 6">
    <name type="scientific">Flavobacterium cerinum</name>
    <dbReference type="NCBI Taxonomy" id="2502784"/>
    <lineage>
        <taxon>Bacteria</taxon>
        <taxon>Pseudomonadati</taxon>
        <taxon>Bacteroidota</taxon>
        <taxon>Flavobacteriia</taxon>
        <taxon>Flavobacteriales</taxon>
        <taxon>Flavobacteriaceae</taxon>
        <taxon>Flavobacterium</taxon>
    </lineage>
</organism>
<dbReference type="PROSITE" id="PS50110">
    <property type="entry name" value="RESPONSE_REGULATORY"/>
    <property type="match status" value="1"/>
</dbReference>
<keyword evidence="2" id="KW-0902">Two-component regulatory system</keyword>
<evidence type="ECO:0000259" key="4">
    <source>
        <dbReference type="PROSITE" id="PS50110"/>
    </source>
</evidence>
<dbReference type="Gene3D" id="3.40.50.2300">
    <property type="match status" value="1"/>
</dbReference>
<name>A0ABY5IS24_9FLAO</name>
<evidence type="ECO:0000256" key="3">
    <source>
        <dbReference type="PROSITE-ProRule" id="PRU00169"/>
    </source>
</evidence>
<evidence type="ECO:0000256" key="2">
    <source>
        <dbReference type="ARBA" id="ARBA00023012"/>
    </source>
</evidence>
<dbReference type="SMART" id="SM00448">
    <property type="entry name" value="REC"/>
    <property type="match status" value="1"/>
</dbReference>
<sequence length="123" mass="13688">MSSGKKILIVEDDNLTINILEFILKKEGYALTIAKDGSEAIEKITSFLPDLVITDVMMPFKSGLEVTNFVKENYKKTPVIILSALGEEENTVANGFKLGADDFIAKPFNPKELILRVKRLLVD</sequence>
<dbReference type="EMBL" id="CP101751">
    <property type="protein sequence ID" value="UUC45449.1"/>
    <property type="molecule type" value="Genomic_DNA"/>
</dbReference>